<keyword evidence="1" id="KW-0812">Transmembrane</keyword>
<dbReference type="Proteomes" id="UP000549394">
    <property type="component" value="Unassembled WGS sequence"/>
</dbReference>
<evidence type="ECO:0000313" key="3">
    <source>
        <dbReference type="EMBL" id="CAD5126196.1"/>
    </source>
</evidence>
<name>A0A7I8WDK8_9ANNE</name>
<gene>
    <name evidence="3" type="ORF">DGYR_LOCUS13454</name>
</gene>
<keyword evidence="1" id="KW-1133">Transmembrane helix</keyword>
<dbReference type="AlphaFoldDB" id="A0A7I8WDK8"/>
<keyword evidence="4" id="KW-1185">Reference proteome</keyword>
<keyword evidence="1" id="KW-0472">Membrane</keyword>
<dbReference type="InterPro" id="IPR000082">
    <property type="entry name" value="SEA_dom"/>
</dbReference>
<dbReference type="Pfam" id="PF01390">
    <property type="entry name" value="SEA"/>
    <property type="match status" value="1"/>
</dbReference>
<organism evidence="3 4">
    <name type="scientific">Dimorphilus gyrociliatus</name>
    <dbReference type="NCBI Taxonomy" id="2664684"/>
    <lineage>
        <taxon>Eukaryota</taxon>
        <taxon>Metazoa</taxon>
        <taxon>Spiralia</taxon>
        <taxon>Lophotrochozoa</taxon>
        <taxon>Annelida</taxon>
        <taxon>Polychaeta</taxon>
        <taxon>Polychaeta incertae sedis</taxon>
        <taxon>Dinophilidae</taxon>
        <taxon>Dimorphilus</taxon>
    </lineage>
</organism>
<feature type="transmembrane region" description="Helical" evidence="1">
    <location>
        <begin position="36"/>
        <end position="60"/>
    </location>
</feature>
<feature type="domain" description="SEA" evidence="2">
    <location>
        <begin position="84"/>
        <end position="165"/>
    </location>
</feature>
<comment type="caution">
    <text evidence="3">The sequence shown here is derived from an EMBL/GenBank/DDBJ whole genome shotgun (WGS) entry which is preliminary data.</text>
</comment>
<evidence type="ECO:0000313" key="4">
    <source>
        <dbReference type="Proteomes" id="UP000549394"/>
    </source>
</evidence>
<reference evidence="3 4" key="1">
    <citation type="submission" date="2020-08" db="EMBL/GenBank/DDBJ databases">
        <authorList>
            <person name="Hejnol A."/>
        </authorList>
    </citation>
    <scope>NUCLEOTIDE SEQUENCE [LARGE SCALE GENOMIC DNA]</scope>
</reference>
<protein>
    <submittedName>
        <fullName evidence="3">DgyrCDS14367</fullName>
    </submittedName>
</protein>
<evidence type="ECO:0000259" key="2">
    <source>
        <dbReference type="Pfam" id="PF01390"/>
    </source>
</evidence>
<proteinExistence type="predicted"/>
<evidence type="ECO:0000256" key="1">
    <source>
        <dbReference type="SAM" id="Phobius"/>
    </source>
</evidence>
<accession>A0A7I8WDK8</accession>
<dbReference type="EMBL" id="CAJFCJ010000034">
    <property type="protein sequence ID" value="CAD5126196.1"/>
    <property type="molecule type" value="Genomic_DNA"/>
</dbReference>
<sequence>MVTKVKEIELDEIQDQNKVHYSKDNTNGATKVKDCLICLLCTVIFMILLLGLIIGLYFIATNFTSIKDKEGEKLTIVQMKWLIDQSFTDGLNNQTSEEYRNLTRNIRESIIDIIVKSKDERISSFNKLNSFRFTPGSIIAEFDMEILTFESAVFQTKDFNTIFEKEESAAIISKMKVKTVTVLRVIQSAA</sequence>